<sequence length="50" mass="5472">MTQRRALVVRGGWEGHEPVRATELFIPFLEGSGYAVTRPDNSAQGAVWTG</sequence>
<accession>A0A1C4YPI7</accession>
<gene>
    <name evidence="1" type="ORF">GA0070558_1612</name>
</gene>
<proteinExistence type="predicted"/>
<dbReference type="EMBL" id="FMCW01000061">
    <property type="protein sequence ID" value="SCF22645.1"/>
    <property type="molecule type" value="Genomic_DNA"/>
</dbReference>
<organism evidence="1 2">
    <name type="scientific">Micromonospora haikouensis</name>
    <dbReference type="NCBI Taxonomy" id="686309"/>
    <lineage>
        <taxon>Bacteria</taxon>
        <taxon>Bacillati</taxon>
        <taxon>Actinomycetota</taxon>
        <taxon>Actinomycetes</taxon>
        <taxon>Micromonosporales</taxon>
        <taxon>Micromonosporaceae</taxon>
        <taxon>Micromonospora</taxon>
    </lineage>
</organism>
<evidence type="ECO:0000313" key="2">
    <source>
        <dbReference type="Proteomes" id="UP000199375"/>
    </source>
</evidence>
<evidence type="ECO:0000313" key="1">
    <source>
        <dbReference type="EMBL" id="SCF22645.1"/>
    </source>
</evidence>
<protein>
    <submittedName>
        <fullName evidence="1">Uncharacterized protein</fullName>
    </submittedName>
</protein>
<name>A0A1C4YPI7_9ACTN</name>
<dbReference type="Proteomes" id="UP000199375">
    <property type="component" value="Unassembled WGS sequence"/>
</dbReference>
<reference evidence="1 2" key="1">
    <citation type="submission" date="2016-06" db="EMBL/GenBank/DDBJ databases">
        <authorList>
            <person name="Kjaerup R.B."/>
            <person name="Dalgaard T.S."/>
            <person name="Juul-Madsen H.R."/>
        </authorList>
    </citation>
    <scope>NUCLEOTIDE SEQUENCE [LARGE SCALE GENOMIC DNA]</scope>
    <source>
        <strain evidence="1 2">DSM 45626</strain>
    </source>
</reference>
<dbReference type="RefSeq" id="WP_176734477.1">
    <property type="nucleotide sequence ID" value="NZ_FMCW01000061.1"/>
</dbReference>
<dbReference type="AlphaFoldDB" id="A0A1C4YPI7"/>